<reference evidence="3" key="1">
    <citation type="submission" date="2019-04" db="EMBL/GenBank/DDBJ databases">
        <title>Whole genome sequencing of oral phylogroup 2 treponemes.</title>
        <authorList>
            <person name="Chan Y."/>
            <person name="Zeng H.H."/>
            <person name="Yu X.L."/>
            <person name="Leung W.K."/>
            <person name="Watt R.M."/>
        </authorList>
    </citation>
    <scope>NUCLEOTIDE SEQUENCE</scope>
    <source>
        <strain evidence="3">OMZ 835</strain>
    </source>
</reference>
<protein>
    <recommendedName>
        <fullName evidence="5">Treponemal membrane protein A</fullName>
    </recommendedName>
</protein>
<dbReference type="RefSeq" id="WP_044977413.1">
    <property type="nucleotide sequence ID" value="NZ_CP009228.1"/>
</dbReference>
<name>A0AAE9MWD6_9SPIR</name>
<feature type="compositionally biased region" description="Polar residues" evidence="1">
    <location>
        <begin position="340"/>
        <end position="349"/>
    </location>
</feature>
<dbReference type="InterPro" id="IPR011990">
    <property type="entry name" value="TPR-like_helical_dom_sf"/>
</dbReference>
<dbReference type="KEGG" id="tpk:JO40_00830"/>
<proteinExistence type="predicted"/>
<feature type="chain" id="PRO_5042203438" description="Treponemal membrane protein A" evidence="2">
    <location>
        <begin position="24"/>
        <end position="349"/>
    </location>
</feature>
<organism evidence="3 4">
    <name type="scientific">Treponema putidum</name>
    <dbReference type="NCBI Taxonomy" id="221027"/>
    <lineage>
        <taxon>Bacteria</taxon>
        <taxon>Pseudomonadati</taxon>
        <taxon>Spirochaetota</taxon>
        <taxon>Spirochaetia</taxon>
        <taxon>Spirochaetales</taxon>
        <taxon>Treponemataceae</taxon>
        <taxon>Treponema</taxon>
    </lineage>
</organism>
<evidence type="ECO:0000313" key="4">
    <source>
        <dbReference type="Proteomes" id="UP001058682"/>
    </source>
</evidence>
<accession>A0AAE9MWD6</accession>
<dbReference type="AlphaFoldDB" id="A0AAE9MWD6"/>
<evidence type="ECO:0000313" key="3">
    <source>
        <dbReference type="EMBL" id="UTY33941.1"/>
    </source>
</evidence>
<evidence type="ECO:0000256" key="2">
    <source>
        <dbReference type="SAM" id="SignalP"/>
    </source>
</evidence>
<dbReference type="PROSITE" id="PS51257">
    <property type="entry name" value="PROKAR_LIPOPROTEIN"/>
    <property type="match status" value="1"/>
</dbReference>
<dbReference type="SUPFAM" id="SSF48452">
    <property type="entry name" value="TPR-like"/>
    <property type="match status" value="1"/>
</dbReference>
<keyword evidence="2" id="KW-0732">Signal</keyword>
<feature type="region of interest" description="Disordered" evidence="1">
    <location>
        <begin position="281"/>
        <end position="349"/>
    </location>
</feature>
<sequence>MKKNCKMIIILSALVLILFSACASKQKTQDAEPKPKIEEPEVVEIKPETPKQETVKPEDPLLAKIKLFQGKNGKVNQARKKAMDLKADKAYPDFFKTAEDVKQTADTDAQAGNLKEAIAKYEEAIIRYETLRNLTEAANLRAEIETNGFAAYNPTDYVDAERYSINTSDHYPLDYKMAKESSEDALQLYKKVVNKGYFEFTKTSKDTAKEYKDDCDSIKVARSRKEEYNKAVRTYNRGKSAADRSNYKEAYQSYNEAAKIFAKLYEEVALKRAEAEKAMAEAAKRQQESSDLALEADQEAPLTETGEGFTEGELDLQNLSTPQTGAPVENINTHGDEPENSQTSEGGNQ</sequence>
<evidence type="ECO:0008006" key="5">
    <source>
        <dbReference type="Google" id="ProtNLM"/>
    </source>
</evidence>
<feature type="signal peptide" evidence="2">
    <location>
        <begin position="1"/>
        <end position="23"/>
    </location>
</feature>
<gene>
    <name evidence="3" type="ORF">E4N74_07955</name>
</gene>
<dbReference type="EMBL" id="CP038804">
    <property type="protein sequence ID" value="UTY33941.1"/>
    <property type="molecule type" value="Genomic_DNA"/>
</dbReference>
<evidence type="ECO:0000256" key="1">
    <source>
        <dbReference type="SAM" id="MobiDB-lite"/>
    </source>
</evidence>
<dbReference type="Proteomes" id="UP001058682">
    <property type="component" value="Chromosome"/>
</dbReference>